<dbReference type="PANTHER" id="PTHR39160">
    <property type="entry name" value="CELL WALL-BINDING PROTEIN YOCH"/>
    <property type="match status" value="1"/>
</dbReference>
<dbReference type="GO" id="GO:0004553">
    <property type="term" value="F:hydrolase activity, hydrolyzing O-glycosyl compounds"/>
    <property type="evidence" value="ECO:0007669"/>
    <property type="project" value="InterPro"/>
</dbReference>
<dbReference type="Pfam" id="PF06725">
    <property type="entry name" value="3D"/>
    <property type="match status" value="1"/>
</dbReference>
<keyword evidence="1" id="KW-0732">Signal</keyword>
<keyword evidence="4" id="KW-1185">Reference proteome</keyword>
<dbReference type="OrthoDB" id="9798935at2"/>
<evidence type="ECO:0000256" key="1">
    <source>
        <dbReference type="ARBA" id="ARBA00022729"/>
    </source>
</evidence>
<dbReference type="InterPro" id="IPR051933">
    <property type="entry name" value="Resuscitation_pf_RpfB"/>
</dbReference>
<feature type="domain" description="G5" evidence="2">
    <location>
        <begin position="206"/>
        <end position="286"/>
    </location>
</feature>
<dbReference type="GO" id="GO:0009254">
    <property type="term" value="P:peptidoglycan turnover"/>
    <property type="evidence" value="ECO:0007669"/>
    <property type="project" value="InterPro"/>
</dbReference>
<dbReference type="PROSITE" id="PS51109">
    <property type="entry name" value="G5"/>
    <property type="match status" value="1"/>
</dbReference>
<sequence length="397" mass="43752">MKKLFKKENLKQNKNGLLLIVLAVMVLSITAVGYALTFQNVTIIDEEKQSNIKTREKTVKEVLDQEDLKYTAEDSIKPALDSKVEDGMKIVIKRAVPVTIEVDGKNYELKTTADNVKEAIKEAGVELGEKDIVTPDLETKLEKNTKIHIQKAIPCSIEVDGTTKELLTASSTVEAVLKEEKITLGEKDKINPPLDQKIEKNMKIQVTRVTEKTITQEEKVPFKTIKKNTSSLNKGTTRVVQEGKNGIKENTIHIVYEDGKEISREVIESKVTQKPIDKIIKVGTKQQIPKVTSVSSRGTARRSATTRTLTVVATGYSSQDPGVNHVTSTGARLEKGVIAVDPSVIPYGSKIYVPGYGYGTALDTGGGIKGNRLDLAFNSRAEALNFGRRSVTIRIYQ</sequence>
<gene>
    <name evidence="3" type="ORF">SAMN02745973_01694</name>
</gene>
<evidence type="ECO:0000259" key="2">
    <source>
        <dbReference type="PROSITE" id="PS51109"/>
    </source>
</evidence>
<dbReference type="InterPro" id="IPR007137">
    <property type="entry name" value="DUF348"/>
</dbReference>
<dbReference type="AlphaFoldDB" id="A0A1T4NI77"/>
<dbReference type="Pfam" id="PF07501">
    <property type="entry name" value="G5"/>
    <property type="match status" value="1"/>
</dbReference>
<dbReference type="CDD" id="cd22786">
    <property type="entry name" value="DPBB_YuiC-like"/>
    <property type="match status" value="1"/>
</dbReference>
<accession>A0A1T4NI77</accession>
<dbReference type="InterPro" id="IPR010611">
    <property type="entry name" value="3D_dom"/>
</dbReference>
<dbReference type="Pfam" id="PF03990">
    <property type="entry name" value="DUF348"/>
    <property type="match status" value="3"/>
</dbReference>
<dbReference type="InterPro" id="IPR011098">
    <property type="entry name" value="G5_dom"/>
</dbReference>
<dbReference type="SMART" id="SM01208">
    <property type="entry name" value="G5"/>
    <property type="match status" value="1"/>
</dbReference>
<name>A0A1T4NI77_9FIRM</name>
<protein>
    <submittedName>
        <fullName evidence="3">Uncharacterized conserved protein YabE, contains G5 and tandem DUF348 domains</fullName>
    </submittedName>
</protein>
<dbReference type="RefSeq" id="WP_087679086.1">
    <property type="nucleotide sequence ID" value="NZ_FUWV01000011.1"/>
</dbReference>
<dbReference type="PANTHER" id="PTHR39160:SF4">
    <property type="entry name" value="RESUSCITATION-PROMOTING FACTOR RPFB"/>
    <property type="match status" value="1"/>
</dbReference>
<dbReference type="Proteomes" id="UP000196365">
    <property type="component" value="Unassembled WGS sequence"/>
</dbReference>
<evidence type="ECO:0000313" key="3">
    <source>
        <dbReference type="EMBL" id="SJZ78980.1"/>
    </source>
</evidence>
<dbReference type="InterPro" id="IPR036908">
    <property type="entry name" value="RlpA-like_sf"/>
</dbReference>
<dbReference type="SUPFAM" id="SSF50685">
    <property type="entry name" value="Barwin-like endoglucanases"/>
    <property type="match status" value="1"/>
</dbReference>
<proteinExistence type="predicted"/>
<evidence type="ECO:0000313" key="4">
    <source>
        <dbReference type="Proteomes" id="UP000196365"/>
    </source>
</evidence>
<dbReference type="EMBL" id="FUWV01000011">
    <property type="protein sequence ID" value="SJZ78980.1"/>
    <property type="molecule type" value="Genomic_DNA"/>
</dbReference>
<organism evidence="3 4">
    <name type="scientific">Garciella nitratireducens DSM 15102</name>
    <dbReference type="NCBI Taxonomy" id="1121911"/>
    <lineage>
        <taxon>Bacteria</taxon>
        <taxon>Bacillati</taxon>
        <taxon>Bacillota</taxon>
        <taxon>Clostridia</taxon>
        <taxon>Eubacteriales</taxon>
        <taxon>Eubacteriaceae</taxon>
        <taxon>Garciella</taxon>
    </lineage>
</organism>
<dbReference type="Gene3D" id="2.40.40.10">
    <property type="entry name" value="RlpA-like domain"/>
    <property type="match status" value="1"/>
</dbReference>
<dbReference type="Gene3D" id="2.20.230.10">
    <property type="entry name" value="Resuscitation-promoting factor rpfb"/>
    <property type="match status" value="1"/>
</dbReference>
<reference evidence="3 4" key="1">
    <citation type="submission" date="2017-02" db="EMBL/GenBank/DDBJ databases">
        <authorList>
            <person name="Peterson S.W."/>
        </authorList>
    </citation>
    <scope>NUCLEOTIDE SEQUENCE [LARGE SCALE GENOMIC DNA]</scope>
    <source>
        <strain evidence="3 4">DSM 15102</strain>
    </source>
</reference>
<dbReference type="GO" id="GO:0019867">
    <property type="term" value="C:outer membrane"/>
    <property type="evidence" value="ECO:0007669"/>
    <property type="project" value="InterPro"/>
</dbReference>